<sequence length="117" mass="13295">MQPAAFMLKRIGNIITYLTLVSLLLLNGTAHEFVHSFAGHEDTIDCTTRSHSDHHAAFEPEHHHCDFLDLVVPVFTASFFTFELHTQLLHPDYFVLPEYSCFTRDIVHTTSRGPPAC</sequence>
<proteinExistence type="predicted"/>
<reference evidence="1 2" key="1">
    <citation type="submission" date="2018-03" db="EMBL/GenBank/DDBJ databases">
        <title>Genomic Encyclopedia of Type Strains, Phase III (KMG-III): the genomes of soil and plant-associated and newly described type strains.</title>
        <authorList>
            <person name="Whitman W."/>
        </authorList>
    </citation>
    <scope>NUCLEOTIDE SEQUENCE [LARGE SCALE GENOMIC DNA]</scope>
    <source>
        <strain evidence="1 2">CGMCC 1.12700</strain>
    </source>
</reference>
<dbReference type="AlphaFoldDB" id="A0A2P8DBI7"/>
<gene>
    <name evidence="1" type="ORF">B0I18_101749</name>
</gene>
<dbReference type="EMBL" id="PYGD01000001">
    <property type="protein sequence ID" value="PSK94593.1"/>
    <property type="molecule type" value="Genomic_DNA"/>
</dbReference>
<dbReference type="Proteomes" id="UP000240572">
    <property type="component" value="Unassembled WGS sequence"/>
</dbReference>
<accession>A0A2P8DBI7</accession>
<evidence type="ECO:0000313" key="1">
    <source>
        <dbReference type="EMBL" id="PSK94593.1"/>
    </source>
</evidence>
<organism evidence="1 2">
    <name type="scientific">Taibaiella chishuiensis</name>
    <dbReference type="NCBI Taxonomy" id="1434707"/>
    <lineage>
        <taxon>Bacteria</taxon>
        <taxon>Pseudomonadati</taxon>
        <taxon>Bacteroidota</taxon>
        <taxon>Chitinophagia</taxon>
        <taxon>Chitinophagales</taxon>
        <taxon>Chitinophagaceae</taxon>
        <taxon>Taibaiella</taxon>
    </lineage>
</organism>
<evidence type="ECO:0000313" key="2">
    <source>
        <dbReference type="Proteomes" id="UP000240572"/>
    </source>
</evidence>
<protein>
    <submittedName>
        <fullName evidence="1">Uncharacterized protein</fullName>
    </submittedName>
</protein>
<comment type="caution">
    <text evidence="1">The sequence shown here is derived from an EMBL/GenBank/DDBJ whole genome shotgun (WGS) entry which is preliminary data.</text>
</comment>
<name>A0A2P8DBI7_9BACT</name>
<keyword evidence="2" id="KW-1185">Reference proteome</keyword>